<dbReference type="Proteomes" id="UP001301769">
    <property type="component" value="Unassembled WGS sequence"/>
</dbReference>
<feature type="compositionally biased region" description="Low complexity" evidence="1">
    <location>
        <begin position="116"/>
        <end position="134"/>
    </location>
</feature>
<proteinExistence type="predicted"/>
<protein>
    <submittedName>
        <fullName evidence="3">Uncharacterized protein</fullName>
    </submittedName>
</protein>
<feature type="compositionally biased region" description="Basic and acidic residues" evidence="1">
    <location>
        <begin position="548"/>
        <end position="558"/>
    </location>
</feature>
<feature type="transmembrane region" description="Helical" evidence="2">
    <location>
        <begin position="770"/>
        <end position="791"/>
    </location>
</feature>
<feature type="region of interest" description="Disordered" evidence="1">
    <location>
        <begin position="548"/>
        <end position="574"/>
    </location>
</feature>
<evidence type="ECO:0000313" key="3">
    <source>
        <dbReference type="EMBL" id="KAK4208632.1"/>
    </source>
</evidence>
<feature type="transmembrane region" description="Helical" evidence="2">
    <location>
        <begin position="926"/>
        <end position="945"/>
    </location>
</feature>
<evidence type="ECO:0000256" key="1">
    <source>
        <dbReference type="SAM" id="MobiDB-lite"/>
    </source>
</evidence>
<feature type="region of interest" description="Disordered" evidence="1">
    <location>
        <begin position="116"/>
        <end position="145"/>
    </location>
</feature>
<accession>A0AAN6Y3F3</accession>
<feature type="transmembrane region" description="Helical" evidence="2">
    <location>
        <begin position="1073"/>
        <end position="1093"/>
    </location>
</feature>
<feature type="region of interest" description="Disordered" evidence="1">
    <location>
        <begin position="307"/>
        <end position="327"/>
    </location>
</feature>
<reference evidence="3" key="1">
    <citation type="journal article" date="2023" name="Mol. Phylogenet. Evol.">
        <title>Genome-scale phylogeny and comparative genomics of the fungal order Sordariales.</title>
        <authorList>
            <person name="Hensen N."/>
            <person name="Bonometti L."/>
            <person name="Westerberg I."/>
            <person name="Brannstrom I.O."/>
            <person name="Guillou S."/>
            <person name="Cros-Aarteil S."/>
            <person name="Calhoun S."/>
            <person name="Haridas S."/>
            <person name="Kuo A."/>
            <person name="Mondo S."/>
            <person name="Pangilinan J."/>
            <person name="Riley R."/>
            <person name="LaButti K."/>
            <person name="Andreopoulos B."/>
            <person name="Lipzen A."/>
            <person name="Chen C."/>
            <person name="Yan M."/>
            <person name="Daum C."/>
            <person name="Ng V."/>
            <person name="Clum A."/>
            <person name="Steindorff A."/>
            <person name="Ohm R.A."/>
            <person name="Martin F."/>
            <person name="Silar P."/>
            <person name="Natvig D.O."/>
            <person name="Lalanne C."/>
            <person name="Gautier V."/>
            <person name="Ament-Velasquez S.L."/>
            <person name="Kruys A."/>
            <person name="Hutchinson M.I."/>
            <person name="Powell A.J."/>
            <person name="Barry K."/>
            <person name="Miller A.N."/>
            <person name="Grigoriev I.V."/>
            <person name="Debuchy R."/>
            <person name="Gladieux P."/>
            <person name="Hiltunen Thoren M."/>
            <person name="Johannesson H."/>
        </authorList>
    </citation>
    <scope>NUCLEOTIDE SEQUENCE</scope>
    <source>
        <strain evidence="3">PSN293</strain>
    </source>
</reference>
<sequence>MMARAKDSTSFESENSLPLKPSFTAVSAASRPVLGASKKPVRRPIPLSIWFSVLVAIYISVLIAGLEYCLRTFPKATDRRSIPKDSEPEAFGPYYAAPLAGGAEIVPSSSLASKHSSARSYHNSTTTTTTTTTTISQPPNPASGSWESFKSNEAVLFGNRTGVPGFKAANHSAALKARVPPPEQWGNLPDQMQLVMFDAYWGEGTESGPGEPDVMYIWAYISYLYDPDSSAYSKINEQFPGRYCSAICDGPALVFLDSLCWDNWVLQAGRFTTLLEERPGAIPTQSEDTEDGGSACPTIMSASPASTTSFAVSSTEAPQTQTNKQPNEPTVIHTVKAPEPTTRPIILITTVVQTDKQGHPTATTITTLTAPRSAESTNRPAVNDVPFITTVVVQTDQQGRPTATITAVLTAPRATEPTNEPAVGDVLLITTVIVQTDEQGRPTATITATLTTTRAGELITTPAVSDVFLITTTIVQTDEQGDPTATITTTMTATLATFTLREPNNGIPTATITTALILEVKSRELTDYRGVTTKSWTNYLIPTTIFDTDTRDDQRSDSPETELSPKSSFDPRFRPQATLITLETRETTFTFKDRRGDPTTTVTSTIINWPTTSRPDPQGPNKVNFNGVEGKTEPPGSHPLSWKEYLLASFLPVLLTLPLSILVQVQSSNLKPVLPFYALTKNRRNWEGATAAESLCLVTTGLRGLLTSLRLLFMAGEPLSFFSDLHLLASSLAVSFSSEALGIKLYGHCQAGDFRGCRMGVAVFETPGRLVQAFLSLNLVISLVMIGFLTLQPDWKRAVDVYTRQGCGGLSGTSAMLASQEARAYFLKIAAKFPRGHGQSVSNKDMIRRLDGHSFALQPSATRQKLSMVAIPTPGASSYHYCLVVTRSPDRPNKKPSLPSGQTTNPPPKRPRSLPRISLSPDITNLLIQIAFFLTITGFLILLLYYELTTRPSSPFEHFMNSQSMGVRTLFTCIGLVISLAWDGRFSDAVTKEPYHRILQAQSRRNKEFSFSNSDSDTTPPNQSMTDLFWHEHDHDTNLGPTSTSPLSVLFARRIWKWPISSGTRRRIPASELVMMTTAFAAILAKITPVLLANVPYSPWLTWRTHQACMWSVVGILGVMMLVIVHSASFEVLAARRRSLHVDSEGPRKMVNLDLNLGTLAGRVCLLFLAF</sequence>
<feature type="transmembrane region" description="Helical" evidence="2">
    <location>
        <begin position="965"/>
        <end position="982"/>
    </location>
</feature>
<keyword evidence="2" id="KW-1133">Transmembrane helix</keyword>
<feature type="transmembrane region" description="Helical" evidence="2">
    <location>
        <begin position="47"/>
        <end position="70"/>
    </location>
</feature>
<organism evidence="3 4">
    <name type="scientific">Rhypophila decipiens</name>
    <dbReference type="NCBI Taxonomy" id="261697"/>
    <lineage>
        <taxon>Eukaryota</taxon>
        <taxon>Fungi</taxon>
        <taxon>Dikarya</taxon>
        <taxon>Ascomycota</taxon>
        <taxon>Pezizomycotina</taxon>
        <taxon>Sordariomycetes</taxon>
        <taxon>Sordariomycetidae</taxon>
        <taxon>Sordariales</taxon>
        <taxon>Naviculisporaceae</taxon>
        <taxon>Rhypophila</taxon>
    </lineage>
</organism>
<gene>
    <name evidence="3" type="ORF">QBC37DRAFT_431650</name>
</gene>
<evidence type="ECO:0000313" key="4">
    <source>
        <dbReference type="Proteomes" id="UP001301769"/>
    </source>
</evidence>
<dbReference type="EMBL" id="MU858235">
    <property type="protein sequence ID" value="KAK4208632.1"/>
    <property type="molecule type" value="Genomic_DNA"/>
</dbReference>
<keyword evidence="2" id="KW-0472">Membrane</keyword>
<dbReference type="AlphaFoldDB" id="A0AAN6Y3F3"/>
<name>A0AAN6Y3F3_9PEZI</name>
<keyword evidence="2" id="KW-0812">Transmembrane</keyword>
<reference evidence="3" key="2">
    <citation type="submission" date="2023-05" db="EMBL/GenBank/DDBJ databases">
        <authorList>
            <consortium name="Lawrence Berkeley National Laboratory"/>
            <person name="Steindorff A."/>
            <person name="Hensen N."/>
            <person name="Bonometti L."/>
            <person name="Westerberg I."/>
            <person name="Brannstrom I.O."/>
            <person name="Guillou S."/>
            <person name="Cros-Aarteil S."/>
            <person name="Calhoun S."/>
            <person name="Haridas S."/>
            <person name="Kuo A."/>
            <person name="Mondo S."/>
            <person name="Pangilinan J."/>
            <person name="Riley R."/>
            <person name="Labutti K."/>
            <person name="Andreopoulos B."/>
            <person name="Lipzen A."/>
            <person name="Chen C."/>
            <person name="Yanf M."/>
            <person name="Daum C."/>
            <person name="Ng V."/>
            <person name="Clum A."/>
            <person name="Ohm R."/>
            <person name="Martin F."/>
            <person name="Silar P."/>
            <person name="Natvig D."/>
            <person name="Lalanne C."/>
            <person name="Gautier V."/>
            <person name="Ament-Velasquez S.L."/>
            <person name="Kruys A."/>
            <person name="Hutchinson M.I."/>
            <person name="Powell A.J."/>
            <person name="Barry K."/>
            <person name="Miller A.N."/>
            <person name="Grigoriev I.V."/>
            <person name="Debuchy R."/>
            <person name="Gladieux P."/>
            <person name="Thoren M.H."/>
            <person name="Johannesson H."/>
        </authorList>
    </citation>
    <scope>NUCLEOTIDE SEQUENCE</scope>
    <source>
        <strain evidence="3">PSN293</strain>
    </source>
</reference>
<feature type="region of interest" description="Disordered" evidence="1">
    <location>
        <begin position="592"/>
        <end position="621"/>
    </location>
</feature>
<feature type="transmembrane region" description="Helical" evidence="2">
    <location>
        <begin position="1113"/>
        <end position="1133"/>
    </location>
</feature>
<feature type="compositionally biased region" description="Polar residues" evidence="1">
    <location>
        <begin position="598"/>
        <end position="615"/>
    </location>
</feature>
<feature type="region of interest" description="Disordered" evidence="1">
    <location>
        <begin position="890"/>
        <end position="916"/>
    </location>
</feature>
<evidence type="ECO:0000256" key="2">
    <source>
        <dbReference type="SAM" id="Phobius"/>
    </source>
</evidence>
<comment type="caution">
    <text evidence="3">The sequence shown here is derived from an EMBL/GenBank/DDBJ whole genome shotgun (WGS) entry which is preliminary data.</text>
</comment>
<keyword evidence="4" id="KW-1185">Reference proteome</keyword>